<evidence type="ECO:0000313" key="6">
    <source>
        <dbReference type="Proteomes" id="UP000226031"/>
    </source>
</evidence>
<feature type="compositionally biased region" description="Basic and acidic residues" evidence="1">
    <location>
        <begin position="461"/>
        <end position="478"/>
    </location>
</feature>
<protein>
    <recommendedName>
        <fullName evidence="4">Peptidase A1 domain-containing protein</fullName>
    </recommendedName>
</protein>
<dbReference type="InterPro" id="IPR021109">
    <property type="entry name" value="Peptidase_aspartic_dom_sf"/>
</dbReference>
<feature type="transmembrane region" description="Helical" evidence="2">
    <location>
        <begin position="493"/>
        <end position="514"/>
    </location>
</feature>
<dbReference type="VEuPathDB" id="FungiDB:EMCG_00668"/>
<dbReference type="InterPro" id="IPR033121">
    <property type="entry name" value="PEPTIDASE_A1"/>
</dbReference>
<keyword evidence="2" id="KW-0812">Transmembrane</keyword>
<feature type="chain" id="PRO_5013265037" description="Peptidase A1 domain-containing protein" evidence="3">
    <location>
        <begin position="29"/>
        <end position="579"/>
    </location>
</feature>
<evidence type="ECO:0000256" key="3">
    <source>
        <dbReference type="SAM" id="SignalP"/>
    </source>
</evidence>
<feature type="domain" description="Peptidase A1" evidence="4">
    <location>
        <begin position="46"/>
        <end position="417"/>
    </location>
</feature>
<feature type="signal peptide" evidence="3">
    <location>
        <begin position="1"/>
        <end position="28"/>
    </location>
</feature>
<keyword evidence="6" id="KW-1185">Reference proteome</keyword>
<keyword evidence="3" id="KW-0732">Signal</keyword>
<dbReference type="AlphaFoldDB" id="A0A2B7ZKA5"/>
<dbReference type="PROSITE" id="PS51767">
    <property type="entry name" value="PEPTIDASE_A1"/>
    <property type="match status" value="1"/>
</dbReference>
<organism evidence="5 6">
    <name type="scientific">[Emmonsia] crescens</name>
    <dbReference type="NCBI Taxonomy" id="73230"/>
    <lineage>
        <taxon>Eukaryota</taxon>
        <taxon>Fungi</taxon>
        <taxon>Dikarya</taxon>
        <taxon>Ascomycota</taxon>
        <taxon>Pezizomycotina</taxon>
        <taxon>Eurotiomycetes</taxon>
        <taxon>Eurotiomycetidae</taxon>
        <taxon>Onygenales</taxon>
        <taxon>Ajellomycetaceae</taxon>
        <taxon>Emergomyces</taxon>
    </lineage>
</organism>
<name>A0A2B7ZKA5_9EURO</name>
<evidence type="ECO:0000313" key="5">
    <source>
        <dbReference type="EMBL" id="PGH33760.1"/>
    </source>
</evidence>
<dbReference type="EMBL" id="PDND01000055">
    <property type="protein sequence ID" value="PGH33760.1"/>
    <property type="molecule type" value="Genomic_DNA"/>
</dbReference>
<accession>A0A2B7ZKA5</accession>
<dbReference type="Gene3D" id="2.40.70.10">
    <property type="entry name" value="Acid Proteases"/>
    <property type="match status" value="1"/>
</dbReference>
<keyword evidence="2" id="KW-0472">Membrane</keyword>
<dbReference type="SUPFAM" id="SSF50630">
    <property type="entry name" value="Acid proteases"/>
    <property type="match status" value="1"/>
</dbReference>
<sequence>MQPGLFCAALPVALCLWCLSSSLASASASFAVPWSSKTYGPDGPWHAVKVQVGGNDPKIRYHLQSDEVDLFPGGTYSSYILSPKACDPFPKGECGNGGVWLPKAKSSFPIQWLESFDSAAINQTSGGCPLNIQAMTINGQTVWNSSLVTVSNVTITMPNGKTRGPLLGRLSLGGSKTIQEFSKSSTEVGTYDAHMFPGGLYDQGIIPSYSYALHIGSAAHKYGGSLVFGGYDKGRIIGPYTTFPDKSIALFDIGIGVETGASPFPFESKNGLLLSNTSTQEALLVMPDPTVPYLHLPSNTCEEIAKHLPVAMDPGTGYYLWNTDDPLFERITTSPSYLSFTFPPASGGTEKVVIKVPFALLNLTLESPIITGSPRPYFPCSSFTPLSGDTYRLGRAFLQAGFLGRNWFTEVSWLGQAPGPGLRGQGLGEQLQDIPDRATTIEYFDPNGQFAHSWSDHWKPLEKNEGKNETAVSKENKRPSTVPDNGLSNITKIGIGVGCGIGAILIVAVLSFVFRRRRPGGEVMGGELKFQERFASERLARVVEYPLELQGHSNSIRQADAVPPIFEMGSSTPKIRQYS</sequence>
<evidence type="ECO:0000259" key="4">
    <source>
        <dbReference type="PROSITE" id="PS51767"/>
    </source>
</evidence>
<keyword evidence="2" id="KW-1133">Transmembrane helix</keyword>
<proteinExistence type="predicted"/>
<evidence type="ECO:0000256" key="2">
    <source>
        <dbReference type="SAM" id="Phobius"/>
    </source>
</evidence>
<gene>
    <name evidence="5" type="ORF">GX50_03417</name>
</gene>
<reference evidence="5 6" key="1">
    <citation type="submission" date="2017-10" db="EMBL/GenBank/DDBJ databases">
        <title>Comparative genomics in systemic dimorphic fungi from Ajellomycetaceae.</title>
        <authorList>
            <person name="Munoz J.F."/>
            <person name="Mcewen J.G."/>
            <person name="Clay O.K."/>
            <person name="Cuomo C.A."/>
        </authorList>
    </citation>
    <scope>NUCLEOTIDE SEQUENCE [LARGE SCALE GENOMIC DNA]</scope>
    <source>
        <strain evidence="5 6">UAMH4076</strain>
    </source>
</reference>
<comment type="caution">
    <text evidence="5">The sequence shown here is derived from an EMBL/GenBank/DDBJ whole genome shotgun (WGS) entry which is preliminary data.</text>
</comment>
<dbReference type="Proteomes" id="UP000226031">
    <property type="component" value="Unassembled WGS sequence"/>
</dbReference>
<evidence type="ECO:0000256" key="1">
    <source>
        <dbReference type="SAM" id="MobiDB-lite"/>
    </source>
</evidence>
<dbReference type="STRING" id="73230.A0A2B7ZKA5"/>
<feature type="region of interest" description="Disordered" evidence="1">
    <location>
        <begin position="461"/>
        <end position="483"/>
    </location>
</feature>